<keyword evidence="2" id="KW-1185">Reference proteome</keyword>
<dbReference type="OrthoDB" id="9838327at2"/>
<sequence length="267" mass="31218">MSKLYYAIPKKMFDTNIFLRNVSKWDGVNHEKRGENTIYLWLENESTRGIDVTDEGDKIEIRTTVLSNHHDYQLANWAAEALWEEFGCSFQDEDDNHLKPPEIIDLSKTASMMEFDYNTTKILALNVNELEIFGPHRQVYIGKDLISKIESFEDDATEQLELAIRHIQYDIPRPAGNYMQIDTPTGPKTVNTLWLDKRQIITKYDYLAINLNDDRLILITNDDLKTIMPQKWQLLDEYTIDAEPLNNDEIKVLLEKALPMDRYKELA</sequence>
<dbReference type="AlphaFoldDB" id="A0A1M6GY96"/>
<dbReference type="EMBL" id="FQYV01000010">
    <property type="protein sequence ID" value="SHJ14880.1"/>
    <property type="molecule type" value="Genomic_DNA"/>
</dbReference>
<accession>A0A1M6GY96</accession>
<protein>
    <submittedName>
        <fullName evidence="1">Uncharacterized protein</fullName>
    </submittedName>
</protein>
<evidence type="ECO:0000313" key="2">
    <source>
        <dbReference type="Proteomes" id="UP000184172"/>
    </source>
</evidence>
<name>A0A1M6GY96_9FLAO</name>
<dbReference type="Proteomes" id="UP000184172">
    <property type="component" value="Unassembled WGS sequence"/>
</dbReference>
<evidence type="ECO:0000313" key="1">
    <source>
        <dbReference type="EMBL" id="SHJ14880.1"/>
    </source>
</evidence>
<proteinExistence type="predicted"/>
<reference evidence="2" key="1">
    <citation type="submission" date="2016-11" db="EMBL/GenBank/DDBJ databases">
        <authorList>
            <person name="Varghese N."/>
            <person name="Submissions S."/>
        </authorList>
    </citation>
    <scope>NUCLEOTIDE SEQUENCE [LARGE SCALE GENOMIC DNA]</scope>
    <source>
        <strain evidence="2">DSM 26349</strain>
    </source>
</reference>
<dbReference type="RefSeq" id="WP_073217603.1">
    <property type="nucleotide sequence ID" value="NZ_FNNS01000010.1"/>
</dbReference>
<organism evidence="1 2">
    <name type="scientific">Aequorivita viscosa</name>
    <dbReference type="NCBI Taxonomy" id="797419"/>
    <lineage>
        <taxon>Bacteria</taxon>
        <taxon>Pseudomonadati</taxon>
        <taxon>Bacteroidota</taxon>
        <taxon>Flavobacteriia</taxon>
        <taxon>Flavobacteriales</taxon>
        <taxon>Flavobacteriaceae</taxon>
        <taxon>Aequorivita</taxon>
    </lineage>
</organism>
<gene>
    <name evidence="1" type="ORF">SAMN04487908_11052</name>
</gene>